<dbReference type="PANTHER" id="PTHR33745:SF1">
    <property type="entry name" value="RSBT ANTAGONIST PROTEIN RSBS"/>
    <property type="match status" value="1"/>
</dbReference>
<evidence type="ECO:0000259" key="1">
    <source>
        <dbReference type="PROSITE" id="PS50801"/>
    </source>
</evidence>
<sequence>MRIPILRLGRILLTSVQTDLTDDDAGQLQAEVLQLFHRDVADGLVLDISGLDVVDSYMARLLNETARMVRMMGGEVVLTGMHPMVALTLVEMGQEIIGIQTAIDLEAGVARLREVIHARDKRTTQGRTTP</sequence>
<keyword evidence="3" id="KW-1185">Reference proteome</keyword>
<comment type="caution">
    <text evidence="2">The sequence shown here is derived from an EMBL/GenBank/DDBJ whole genome shotgun (WGS) entry which is preliminary data.</text>
</comment>
<dbReference type="CDD" id="cd07041">
    <property type="entry name" value="STAS_RsbR_RsbS_like"/>
    <property type="match status" value="1"/>
</dbReference>
<dbReference type="SUPFAM" id="SSF52091">
    <property type="entry name" value="SpoIIaa-like"/>
    <property type="match status" value="1"/>
</dbReference>
<dbReference type="PROSITE" id="PS50801">
    <property type="entry name" value="STAS"/>
    <property type="match status" value="1"/>
</dbReference>
<accession>A0AA41Z2B5</accession>
<dbReference type="AlphaFoldDB" id="A0AA41Z2B5"/>
<dbReference type="Pfam" id="PF01740">
    <property type="entry name" value="STAS"/>
    <property type="match status" value="1"/>
</dbReference>
<dbReference type="InterPro" id="IPR036513">
    <property type="entry name" value="STAS_dom_sf"/>
</dbReference>
<organism evidence="2 3">
    <name type="scientific">Lichenifustis flavocetrariae</name>
    <dbReference type="NCBI Taxonomy" id="2949735"/>
    <lineage>
        <taxon>Bacteria</taxon>
        <taxon>Pseudomonadati</taxon>
        <taxon>Pseudomonadota</taxon>
        <taxon>Alphaproteobacteria</taxon>
        <taxon>Hyphomicrobiales</taxon>
        <taxon>Lichenihabitantaceae</taxon>
        <taxon>Lichenifustis</taxon>
    </lineage>
</organism>
<dbReference type="PANTHER" id="PTHR33745">
    <property type="entry name" value="RSBT ANTAGONIST PROTEIN RSBS-RELATED"/>
    <property type="match status" value="1"/>
</dbReference>
<gene>
    <name evidence="2" type="ORF">M8523_26670</name>
</gene>
<dbReference type="RefSeq" id="WP_282587940.1">
    <property type="nucleotide sequence ID" value="NZ_JAMOIM010000028.1"/>
</dbReference>
<dbReference type="InterPro" id="IPR051932">
    <property type="entry name" value="Bact_StressResp_Reg"/>
</dbReference>
<dbReference type="EMBL" id="JAMOIM010000028">
    <property type="protein sequence ID" value="MCW6511563.1"/>
    <property type="molecule type" value="Genomic_DNA"/>
</dbReference>
<evidence type="ECO:0000313" key="3">
    <source>
        <dbReference type="Proteomes" id="UP001165667"/>
    </source>
</evidence>
<dbReference type="Proteomes" id="UP001165667">
    <property type="component" value="Unassembled WGS sequence"/>
</dbReference>
<dbReference type="Gene3D" id="3.30.750.24">
    <property type="entry name" value="STAS domain"/>
    <property type="match status" value="1"/>
</dbReference>
<protein>
    <submittedName>
        <fullName evidence="2">STAS domain-containing protein</fullName>
    </submittedName>
</protein>
<feature type="domain" description="STAS" evidence="1">
    <location>
        <begin position="1"/>
        <end position="93"/>
    </location>
</feature>
<reference evidence="2" key="1">
    <citation type="submission" date="2022-05" db="EMBL/GenBank/DDBJ databases">
        <authorList>
            <person name="Pankratov T."/>
        </authorList>
    </citation>
    <scope>NUCLEOTIDE SEQUENCE</scope>
    <source>
        <strain evidence="2">BP6-180914</strain>
    </source>
</reference>
<dbReference type="InterPro" id="IPR002645">
    <property type="entry name" value="STAS_dom"/>
</dbReference>
<evidence type="ECO:0000313" key="2">
    <source>
        <dbReference type="EMBL" id="MCW6511563.1"/>
    </source>
</evidence>
<proteinExistence type="predicted"/>
<name>A0AA41Z2B5_9HYPH</name>